<dbReference type="PANTHER" id="PTHR10622">
    <property type="entry name" value="HET DOMAIN-CONTAINING PROTEIN"/>
    <property type="match status" value="1"/>
</dbReference>
<evidence type="ECO:0000313" key="4">
    <source>
        <dbReference type="EMBL" id="EIT83215.1"/>
    </source>
</evidence>
<dbReference type="Pfam" id="PF06985">
    <property type="entry name" value="HET"/>
    <property type="match status" value="1"/>
</dbReference>
<protein>
    <submittedName>
        <fullName evidence="4">Ankyrin 2,3/unc44</fullName>
    </submittedName>
</protein>
<comment type="caution">
    <text evidence="4">The sequence shown here is derived from an EMBL/GenBank/DDBJ whole genome shotgun (WGS) entry which is preliminary data.</text>
</comment>
<dbReference type="OrthoDB" id="674604at2759"/>
<evidence type="ECO:0000259" key="2">
    <source>
        <dbReference type="Pfam" id="PF06985"/>
    </source>
</evidence>
<feature type="domain" description="DUF8212" evidence="3">
    <location>
        <begin position="223"/>
        <end position="248"/>
    </location>
</feature>
<accession>I8U8E9</accession>
<dbReference type="EMBL" id="AKHY01000025">
    <property type="protein sequence ID" value="EIT83215.1"/>
    <property type="molecule type" value="Genomic_DNA"/>
</dbReference>
<dbReference type="Pfam" id="PF12796">
    <property type="entry name" value="Ank_2"/>
    <property type="match status" value="2"/>
</dbReference>
<feature type="repeat" description="ANK" evidence="1">
    <location>
        <begin position="446"/>
        <end position="468"/>
    </location>
</feature>
<proteinExistence type="predicted"/>
<organism evidence="4 5">
    <name type="scientific">Aspergillus oryzae (strain 3.042)</name>
    <name type="common">Yellow koji mold</name>
    <dbReference type="NCBI Taxonomy" id="1160506"/>
    <lineage>
        <taxon>Eukaryota</taxon>
        <taxon>Fungi</taxon>
        <taxon>Dikarya</taxon>
        <taxon>Ascomycota</taxon>
        <taxon>Pezizomycotina</taxon>
        <taxon>Eurotiomycetes</taxon>
        <taxon>Eurotiomycetidae</taxon>
        <taxon>Eurotiales</taxon>
        <taxon>Aspergillaceae</taxon>
        <taxon>Aspergillus</taxon>
        <taxon>Aspergillus subgen. Circumdati</taxon>
    </lineage>
</organism>
<feature type="domain" description="Heterokaryon incompatibility" evidence="2">
    <location>
        <begin position="22"/>
        <end position="113"/>
    </location>
</feature>
<dbReference type="HOGENOM" id="CLU_000288_138_8_1"/>
<dbReference type="Proteomes" id="UP000002812">
    <property type="component" value="Unassembled WGS sequence"/>
</dbReference>
<dbReference type="Pfam" id="PF26640">
    <property type="entry name" value="DUF8212"/>
    <property type="match status" value="1"/>
</dbReference>
<sequence>MRLLHTLTFETRTFPDGETPPYAILSHTWEEEEVTYADLQDLQGTHATEKKGFEKIRSSCYTANTNGFDYIWIDTCCIDKTSRNADLTEIVGAINSMYRWYGEATICYAYLADIVSRDEMEGSRWFTRGWTLQELIAPRNMVFLNKHWKVLGTKSELRNEISKRTRIPIDILMGKMDLEQTSVAQRMAWAVGRQTSRMEDRAYSLLGIFGVNMPLLYGEGQMAFIRLQEEIMKATEDESLFAWTSRSDIHNRLLAASPDDFNESSDGYSMTPKSPWDVSNRGVRLELPFLATSECGIGLAILNCTRRGKESQSVAIYIRDIFLTFERFQRIDCKRLALVDLSLFRPNQYPSRLMTFQHQRVAGARIYVNVKVNPTYNEGRTLLSYAAEKGNMEIAWLLLSRRDIRADKEDDQGRTPLSYAAEAGHINIVWLLLSRSDVNVSSNDASGSTPLSYAARSGNVPLTKILLSQSEIRRHIKDGNGRTPLSHAAECGRHDLVRMLLDMSDIDADEPCKSGQTPICLAAANVMESLPTPYRW</sequence>
<dbReference type="SUPFAM" id="SSF48403">
    <property type="entry name" value="Ankyrin repeat"/>
    <property type="match status" value="1"/>
</dbReference>
<dbReference type="Gene3D" id="1.25.40.20">
    <property type="entry name" value="Ankyrin repeat-containing domain"/>
    <property type="match status" value="2"/>
</dbReference>
<evidence type="ECO:0000259" key="3">
    <source>
        <dbReference type="Pfam" id="PF26640"/>
    </source>
</evidence>
<dbReference type="InterPro" id="IPR002110">
    <property type="entry name" value="Ankyrin_rpt"/>
</dbReference>
<evidence type="ECO:0000256" key="1">
    <source>
        <dbReference type="PROSITE-ProRule" id="PRU00023"/>
    </source>
</evidence>
<dbReference type="PROSITE" id="PS50297">
    <property type="entry name" value="ANK_REP_REGION"/>
    <property type="match status" value="3"/>
</dbReference>
<name>I8U8E9_ASPO3</name>
<reference evidence="4 5" key="1">
    <citation type="journal article" date="2012" name="Eukaryot. Cell">
        <title>Draft genome sequence of Aspergillus oryzae strain 3.042.</title>
        <authorList>
            <person name="Zhao G."/>
            <person name="Yao Y."/>
            <person name="Qi W."/>
            <person name="Wang C."/>
            <person name="Hou L."/>
            <person name="Zeng B."/>
            <person name="Cao X."/>
        </authorList>
    </citation>
    <scope>NUCLEOTIDE SEQUENCE [LARGE SCALE GENOMIC DNA]</scope>
    <source>
        <strain evidence="4 5">3.042</strain>
    </source>
</reference>
<reference evidence="5" key="2">
    <citation type="submission" date="2012-06" db="EMBL/GenBank/DDBJ databases">
        <title>Comparative genomic analyses of Aspergillus oryzae 3.042 and A. oryzae RIB40 for soy-sauce fermentation.</title>
        <authorList>
            <person name="Zhao G."/>
            <person name="Hou L."/>
            <person name="Wang C."/>
            <person name="Cao X."/>
        </authorList>
    </citation>
    <scope>NUCLEOTIDE SEQUENCE [LARGE SCALE GENOMIC DNA]</scope>
    <source>
        <strain evidence="5">3.042</strain>
    </source>
</reference>
<dbReference type="PROSITE" id="PS50088">
    <property type="entry name" value="ANK_REPEAT"/>
    <property type="match status" value="3"/>
</dbReference>
<keyword evidence="1" id="KW-0040">ANK repeat</keyword>
<dbReference type="AlphaFoldDB" id="I8U8E9"/>
<feature type="repeat" description="ANK" evidence="1">
    <location>
        <begin position="412"/>
        <end position="436"/>
    </location>
</feature>
<gene>
    <name evidence="4" type="ORF">Ao3042_11530</name>
</gene>
<dbReference type="PANTHER" id="PTHR10622:SF10">
    <property type="entry name" value="HET DOMAIN-CONTAINING PROTEIN"/>
    <property type="match status" value="1"/>
</dbReference>
<dbReference type="InterPro" id="IPR010730">
    <property type="entry name" value="HET"/>
</dbReference>
<feature type="repeat" description="ANK" evidence="1">
    <location>
        <begin position="480"/>
        <end position="502"/>
    </location>
</feature>
<dbReference type="InterPro" id="IPR058525">
    <property type="entry name" value="DUF8212"/>
</dbReference>
<evidence type="ECO:0000313" key="5">
    <source>
        <dbReference type="Proteomes" id="UP000002812"/>
    </source>
</evidence>
<dbReference type="SMART" id="SM00248">
    <property type="entry name" value="ANK"/>
    <property type="match status" value="4"/>
</dbReference>
<dbReference type="InterPro" id="IPR036770">
    <property type="entry name" value="Ankyrin_rpt-contain_sf"/>
</dbReference>